<evidence type="ECO:0000313" key="2">
    <source>
        <dbReference type="EMBL" id="UKJ89961.2"/>
    </source>
</evidence>
<sequence length="270" mass="31098">MTSNDFLRIKISVDDSENREAAERNLENLDFDAQRSLVVNLITSMKDDVKERDKLKRDKSSHPLLHIKLSTRLESQLIAAMNHLNVLKNIHTKLQSNKKKRSKYTDGELMAFEDTINNLNENLLNLENTIRYRSSTVKKTKVDLNLKSVSFDKAALTIDEQNYVAESIKRWNERDQDFDNQLKEIGEAVDRIGEVAINIGARAQEQAKNAIETVTQVENTTKGISEVTLKIKKLLGRQRLMECYVRFILIVLVLVLSGILMYMVIKKLRH</sequence>
<dbReference type="AlphaFoldDB" id="A0A976M921"/>
<proteinExistence type="predicted"/>
<feature type="transmembrane region" description="Helical" evidence="1">
    <location>
        <begin position="244"/>
        <end position="265"/>
    </location>
</feature>
<dbReference type="Proteomes" id="UP000244803">
    <property type="component" value="Chromosome 4"/>
</dbReference>
<evidence type="ECO:0000313" key="3">
    <source>
        <dbReference type="Proteomes" id="UP000244803"/>
    </source>
</evidence>
<dbReference type="EMBL" id="CP056067">
    <property type="protein sequence ID" value="UKJ89961.2"/>
    <property type="molecule type" value="Genomic_DNA"/>
</dbReference>
<reference evidence="2" key="1">
    <citation type="submission" date="2022-07" db="EMBL/GenBank/DDBJ databases">
        <title>Evaluation of T. orientalis genome assembly methods using nanopore sequencing and analysis of variation between genomes.</title>
        <authorList>
            <person name="Yam J."/>
            <person name="Micallef M.L."/>
            <person name="Liu M."/>
            <person name="Djordjevic S.P."/>
            <person name="Bogema D.R."/>
            <person name="Jenkins C."/>
        </authorList>
    </citation>
    <scope>NUCLEOTIDE SEQUENCE</scope>
    <source>
        <strain evidence="2">Fish Creek</strain>
    </source>
</reference>
<keyword evidence="1" id="KW-1133">Transmembrane helix</keyword>
<organism evidence="2 3">
    <name type="scientific">Theileria orientalis</name>
    <dbReference type="NCBI Taxonomy" id="68886"/>
    <lineage>
        <taxon>Eukaryota</taxon>
        <taxon>Sar</taxon>
        <taxon>Alveolata</taxon>
        <taxon>Apicomplexa</taxon>
        <taxon>Aconoidasida</taxon>
        <taxon>Piroplasmida</taxon>
        <taxon>Theileriidae</taxon>
        <taxon>Theileria</taxon>
    </lineage>
</organism>
<dbReference type="OrthoDB" id="361164at2759"/>
<keyword evidence="1" id="KW-0812">Transmembrane</keyword>
<gene>
    <name evidence="2" type="ORF">MACJ_003218</name>
</gene>
<name>A0A976M921_THEOR</name>
<evidence type="ECO:0000256" key="1">
    <source>
        <dbReference type="SAM" id="Phobius"/>
    </source>
</evidence>
<protein>
    <submittedName>
        <fullName evidence="2">Fibrillarin</fullName>
    </submittedName>
</protein>
<accession>A0A976M921</accession>
<dbReference type="Gene3D" id="1.20.5.110">
    <property type="match status" value="1"/>
</dbReference>
<keyword evidence="1" id="KW-0472">Membrane</keyword>